<dbReference type="EMBL" id="LSRX01003755">
    <property type="protein sequence ID" value="OLP74420.1"/>
    <property type="molecule type" value="Genomic_DNA"/>
</dbReference>
<comment type="caution">
    <text evidence="1">The sequence shown here is derived from an EMBL/GenBank/DDBJ whole genome shotgun (WGS) entry which is preliminary data.</text>
</comment>
<proteinExistence type="predicted"/>
<sequence>MGIGDPRCPDNISDTDPNLCREHLGSVIQRLEQMAYNEEWIYVLRLALLPGKEADFEMLVCLVHAKVCLEFAETGLRNMLSVSRGHYIAVHPRMKVHTVGYPTHFLLGQ</sequence>
<feature type="non-terminal residue" evidence="1">
    <location>
        <position position="109"/>
    </location>
</feature>
<protein>
    <submittedName>
        <fullName evidence="1">Uncharacterized protein</fullName>
    </submittedName>
</protein>
<evidence type="ECO:0000313" key="2">
    <source>
        <dbReference type="Proteomes" id="UP000186817"/>
    </source>
</evidence>
<organism evidence="1 2">
    <name type="scientific">Symbiodinium microadriaticum</name>
    <name type="common">Dinoflagellate</name>
    <name type="synonym">Zooxanthella microadriatica</name>
    <dbReference type="NCBI Taxonomy" id="2951"/>
    <lineage>
        <taxon>Eukaryota</taxon>
        <taxon>Sar</taxon>
        <taxon>Alveolata</taxon>
        <taxon>Dinophyceae</taxon>
        <taxon>Suessiales</taxon>
        <taxon>Symbiodiniaceae</taxon>
        <taxon>Symbiodinium</taxon>
    </lineage>
</organism>
<dbReference type="AlphaFoldDB" id="A0A1Q9BUZ7"/>
<evidence type="ECO:0000313" key="1">
    <source>
        <dbReference type="EMBL" id="OLP74420.1"/>
    </source>
</evidence>
<keyword evidence="2" id="KW-1185">Reference proteome</keyword>
<gene>
    <name evidence="1" type="ORF">AK812_SmicGene46044</name>
</gene>
<name>A0A1Q9BUZ7_SYMMI</name>
<reference evidence="1 2" key="1">
    <citation type="submission" date="2016-02" db="EMBL/GenBank/DDBJ databases">
        <title>Genome analysis of coral dinoflagellate symbionts highlights evolutionary adaptations to a symbiotic lifestyle.</title>
        <authorList>
            <person name="Aranda M."/>
            <person name="Li Y."/>
            <person name="Liew Y.J."/>
            <person name="Baumgarten S."/>
            <person name="Simakov O."/>
            <person name="Wilson M."/>
            <person name="Piel J."/>
            <person name="Ashoor H."/>
            <person name="Bougouffa S."/>
            <person name="Bajic V.B."/>
            <person name="Ryu T."/>
            <person name="Ravasi T."/>
            <person name="Bayer T."/>
            <person name="Micklem G."/>
            <person name="Kim H."/>
            <person name="Bhak J."/>
            <person name="Lajeunesse T.C."/>
            <person name="Voolstra C.R."/>
        </authorList>
    </citation>
    <scope>NUCLEOTIDE SEQUENCE [LARGE SCALE GENOMIC DNA]</scope>
    <source>
        <strain evidence="1 2">CCMP2467</strain>
    </source>
</reference>
<dbReference type="Proteomes" id="UP000186817">
    <property type="component" value="Unassembled WGS sequence"/>
</dbReference>
<accession>A0A1Q9BUZ7</accession>